<evidence type="ECO:0000313" key="3">
    <source>
        <dbReference type="Proteomes" id="UP000664144"/>
    </source>
</evidence>
<keyword evidence="3" id="KW-1185">Reference proteome</keyword>
<dbReference type="RefSeq" id="WP_206982321.1">
    <property type="nucleotide sequence ID" value="NZ_JAFLQZ010000003.1"/>
</dbReference>
<dbReference type="SUPFAM" id="SSF55729">
    <property type="entry name" value="Acyl-CoA N-acyltransferases (Nat)"/>
    <property type="match status" value="1"/>
</dbReference>
<name>A0A939EUK2_9BACT</name>
<dbReference type="Pfam" id="PF00583">
    <property type="entry name" value="Acetyltransf_1"/>
    <property type="match status" value="1"/>
</dbReference>
<dbReference type="GO" id="GO:0016747">
    <property type="term" value="F:acyltransferase activity, transferring groups other than amino-acyl groups"/>
    <property type="evidence" value="ECO:0007669"/>
    <property type="project" value="InterPro"/>
</dbReference>
<dbReference type="EMBL" id="JAFLQZ010000003">
    <property type="protein sequence ID" value="MBO0357409.1"/>
    <property type="molecule type" value="Genomic_DNA"/>
</dbReference>
<evidence type="ECO:0000313" key="2">
    <source>
        <dbReference type="EMBL" id="MBO0357409.1"/>
    </source>
</evidence>
<dbReference type="Gene3D" id="3.40.630.30">
    <property type="match status" value="1"/>
</dbReference>
<organism evidence="2 3">
    <name type="scientific">Hymenobacter telluris</name>
    <dbReference type="NCBI Taxonomy" id="2816474"/>
    <lineage>
        <taxon>Bacteria</taxon>
        <taxon>Pseudomonadati</taxon>
        <taxon>Bacteroidota</taxon>
        <taxon>Cytophagia</taxon>
        <taxon>Cytophagales</taxon>
        <taxon>Hymenobacteraceae</taxon>
        <taxon>Hymenobacter</taxon>
    </lineage>
</organism>
<evidence type="ECO:0000259" key="1">
    <source>
        <dbReference type="Pfam" id="PF00583"/>
    </source>
</evidence>
<accession>A0A939EUK2</accession>
<reference evidence="2" key="1">
    <citation type="submission" date="2021-03" db="EMBL/GenBank/DDBJ databases">
        <authorList>
            <person name="Kim M.K."/>
        </authorList>
    </citation>
    <scope>NUCLEOTIDE SEQUENCE</scope>
    <source>
        <strain evidence="2">BT186</strain>
    </source>
</reference>
<dbReference type="Proteomes" id="UP000664144">
    <property type="component" value="Unassembled WGS sequence"/>
</dbReference>
<proteinExistence type="predicted"/>
<sequence length="155" mass="17671">MEPITYSFLPELPAAGPIREGLLALLSAALESPTAELESDLAYHQQRAPLHLWLALADEQVIGCKVGYERKPGHYYSWLGGVDNRFRGRSIARTLMQQQHGWCQQQGYHRIRTQTYNRWRAMLLLNLREGFDIVGTVQGAHGLAIVLEKQLQYQL</sequence>
<feature type="domain" description="N-acetyltransferase" evidence="1">
    <location>
        <begin position="35"/>
        <end position="114"/>
    </location>
</feature>
<dbReference type="InterPro" id="IPR016181">
    <property type="entry name" value="Acyl_CoA_acyltransferase"/>
</dbReference>
<dbReference type="AlphaFoldDB" id="A0A939EUK2"/>
<comment type="caution">
    <text evidence="2">The sequence shown here is derived from an EMBL/GenBank/DDBJ whole genome shotgun (WGS) entry which is preliminary data.</text>
</comment>
<gene>
    <name evidence="2" type="ORF">J0X19_05590</name>
</gene>
<protein>
    <submittedName>
        <fullName evidence="2">GNAT family N-acetyltransferase</fullName>
    </submittedName>
</protein>
<dbReference type="InterPro" id="IPR000182">
    <property type="entry name" value="GNAT_dom"/>
</dbReference>
<dbReference type="CDD" id="cd04301">
    <property type="entry name" value="NAT_SF"/>
    <property type="match status" value="1"/>
</dbReference>